<dbReference type="GO" id="GO:0003735">
    <property type="term" value="F:structural constituent of ribosome"/>
    <property type="evidence" value="ECO:0007669"/>
    <property type="project" value="InterPro"/>
</dbReference>
<dbReference type="GO" id="GO:0000049">
    <property type="term" value="F:tRNA binding"/>
    <property type="evidence" value="ECO:0007669"/>
    <property type="project" value="UniProtKB-UniRule"/>
</dbReference>
<keyword evidence="4 6" id="KW-0689">Ribosomal protein</keyword>
<comment type="similarity">
    <text evidence="1 6 7">Belongs to the universal ribosomal protein uS7 family.</text>
</comment>
<feature type="domain" description="Small ribosomal subunit protein uS7" evidence="8">
    <location>
        <begin position="3"/>
        <end position="149"/>
    </location>
</feature>
<dbReference type="HAMAP" id="MF_00480_B">
    <property type="entry name" value="Ribosomal_uS7_B"/>
    <property type="match status" value="1"/>
</dbReference>
<dbReference type="GO" id="GO:0015935">
    <property type="term" value="C:small ribosomal subunit"/>
    <property type="evidence" value="ECO:0007669"/>
    <property type="project" value="InterPro"/>
</dbReference>
<comment type="function">
    <text evidence="6">One of the primary rRNA binding proteins, it binds directly to 16S rRNA where it nucleates assembly of the head domain of the 30S subunit. Is located at the subunit interface close to the decoding center, probably blocks exit of the E-site tRNA.</text>
</comment>
<protein>
    <recommendedName>
        <fullName evidence="6">Small ribosomal subunit protein uS7</fullName>
    </recommendedName>
</protein>
<dbReference type="Proteomes" id="UP000266260">
    <property type="component" value="Unassembled WGS sequence"/>
</dbReference>
<dbReference type="InterPro" id="IPR036823">
    <property type="entry name" value="Ribosomal_uS7_dom_sf"/>
</dbReference>
<dbReference type="Pfam" id="PF00177">
    <property type="entry name" value="Ribosomal_S7"/>
    <property type="match status" value="1"/>
</dbReference>
<organism evidence="9 10">
    <name type="scientific">Candidatus Cryosericum odellii</name>
    <dbReference type="NCBI Taxonomy" id="2290917"/>
    <lineage>
        <taxon>Bacteria</taxon>
        <taxon>Pseudomonadati</taxon>
        <taxon>Caldisericota/Cryosericota group</taxon>
        <taxon>Candidatus Cryosericota</taxon>
        <taxon>Candidatus Cryosericia</taxon>
        <taxon>Candidatus Cryosericales</taxon>
        <taxon>Candidatus Cryosericaceae</taxon>
        <taxon>Candidatus Cryosericum</taxon>
    </lineage>
</organism>
<dbReference type="InterPro" id="IPR000235">
    <property type="entry name" value="Ribosomal_uS7"/>
</dbReference>
<dbReference type="GO" id="GO:0019843">
    <property type="term" value="F:rRNA binding"/>
    <property type="evidence" value="ECO:0007669"/>
    <property type="project" value="UniProtKB-UniRule"/>
</dbReference>
<dbReference type="PANTHER" id="PTHR11205">
    <property type="entry name" value="RIBOSOMAL PROTEIN S7"/>
    <property type="match status" value="1"/>
</dbReference>
<dbReference type="PIRSF" id="PIRSF002122">
    <property type="entry name" value="RPS7p_RPS7a_RPS5e_RPS7o"/>
    <property type="match status" value="1"/>
</dbReference>
<evidence type="ECO:0000256" key="3">
    <source>
        <dbReference type="ARBA" id="ARBA00022884"/>
    </source>
</evidence>
<evidence type="ECO:0000256" key="2">
    <source>
        <dbReference type="ARBA" id="ARBA00022730"/>
    </source>
</evidence>
<evidence type="ECO:0000256" key="6">
    <source>
        <dbReference type="HAMAP-Rule" id="MF_00480"/>
    </source>
</evidence>
<evidence type="ECO:0000256" key="7">
    <source>
        <dbReference type="RuleBase" id="RU003619"/>
    </source>
</evidence>
<evidence type="ECO:0000259" key="8">
    <source>
        <dbReference type="Pfam" id="PF00177"/>
    </source>
</evidence>
<reference evidence="9 10" key="1">
    <citation type="submission" date="2018-09" db="EMBL/GenBank/DDBJ databases">
        <title>Discovery and Ecogenomic Context for Candidatus Cryosericales, a Global Caldiserica Order Active in Thawing Permafrost.</title>
        <authorList>
            <person name="Martinez M.A."/>
            <person name="Woodcroft B.J."/>
            <person name="Ignacio Espinoza J.C."/>
            <person name="Zayed A."/>
            <person name="Singleton C.M."/>
            <person name="Boyd J."/>
            <person name="Li Y.-F."/>
            <person name="Purvine S."/>
            <person name="Maughan H."/>
            <person name="Hodgkins S.B."/>
            <person name="Anderson D."/>
            <person name="Sederholm M."/>
            <person name="Temperton B."/>
            <person name="Saleska S.R."/>
            <person name="Tyson G.W."/>
            <person name="Rich V.I."/>
        </authorList>
    </citation>
    <scope>NUCLEOTIDE SEQUENCE [LARGE SCALE GENOMIC DNA]</scope>
    <source>
        <strain evidence="9 10">SMC6</strain>
    </source>
</reference>
<dbReference type="RefSeq" id="WP_119175596.1">
    <property type="nucleotide sequence ID" value="NZ_QXIT01000083.1"/>
</dbReference>
<dbReference type="FunFam" id="1.10.455.10:FF:000001">
    <property type="entry name" value="30S ribosomal protein S7"/>
    <property type="match status" value="1"/>
</dbReference>
<comment type="subunit">
    <text evidence="6">Part of the 30S ribosomal subunit. Contacts proteins S9 and S11.</text>
</comment>
<keyword evidence="3 6" id="KW-0694">RNA-binding</keyword>
<dbReference type="SUPFAM" id="SSF47973">
    <property type="entry name" value="Ribosomal protein S7"/>
    <property type="match status" value="1"/>
</dbReference>
<dbReference type="InterPro" id="IPR005717">
    <property type="entry name" value="Ribosomal_uS7_bac/org-type"/>
</dbReference>
<dbReference type="InterPro" id="IPR020606">
    <property type="entry name" value="Ribosomal_uS7_CS"/>
</dbReference>
<dbReference type="InterPro" id="IPR023798">
    <property type="entry name" value="Ribosomal_uS7_dom"/>
</dbReference>
<name>A0A398CZQ4_9BACT</name>
<dbReference type="Gene3D" id="1.10.455.10">
    <property type="entry name" value="Ribosomal protein S7 domain"/>
    <property type="match status" value="1"/>
</dbReference>
<gene>
    <name evidence="6" type="primary">rpsG</name>
    <name evidence="9" type="ORF">SMC6_04645</name>
</gene>
<comment type="caution">
    <text evidence="9">The sequence shown here is derived from an EMBL/GenBank/DDBJ whole genome shotgun (WGS) entry which is preliminary data.</text>
</comment>
<evidence type="ECO:0000256" key="5">
    <source>
        <dbReference type="ARBA" id="ARBA00023274"/>
    </source>
</evidence>
<evidence type="ECO:0000313" key="10">
    <source>
        <dbReference type="Proteomes" id="UP000266260"/>
    </source>
</evidence>
<proteinExistence type="inferred from homology"/>
<evidence type="ECO:0000256" key="4">
    <source>
        <dbReference type="ARBA" id="ARBA00022980"/>
    </source>
</evidence>
<keyword evidence="10" id="KW-1185">Reference proteome</keyword>
<dbReference type="NCBIfam" id="TIGR01029">
    <property type="entry name" value="rpsG_bact"/>
    <property type="match status" value="1"/>
</dbReference>
<dbReference type="PROSITE" id="PS00052">
    <property type="entry name" value="RIBOSOMAL_S7"/>
    <property type="match status" value="1"/>
</dbReference>
<sequence length="156" mass="17641">MPRKKRQFRKPAQADPIYNSELLNHFINKILKKGKKVKAQGIVYGAIKMIDGKGAKPGIEVFQQAVEKCRPLVEVKPRRVGGATLQVPVEVDSRRGINLSMEWIVDAAKKRAGKSMIEKIAYEMIDAVSETGSAFKKKSDVHRMAEANKSYSHYRW</sequence>
<dbReference type="CDD" id="cd14869">
    <property type="entry name" value="uS7_Bacteria"/>
    <property type="match status" value="1"/>
</dbReference>
<evidence type="ECO:0000256" key="1">
    <source>
        <dbReference type="ARBA" id="ARBA00007151"/>
    </source>
</evidence>
<keyword evidence="6" id="KW-0820">tRNA-binding</keyword>
<dbReference type="AlphaFoldDB" id="A0A398CZQ4"/>
<keyword evidence="5 6" id="KW-0687">Ribonucleoprotein</keyword>
<evidence type="ECO:0000313" key="9">
    <source>
        <dbReference type="EMBL" id="RIE08155.1"/>
    </source>
</evidence>
<dbReference type="GO" id="GO:0006412">
    <property type="term" value="P:translation"/>
    <property type="evidence" value="ECO:0007669"/>
    <property type="project" value="UniProtKB-UniRule"/>
</dbReference>
<accession>A0A398CZQ4</accession>
<keyword evidence="2 6" id="KW-0699">rRNA-binding</keyword>
<dbReference type="EMBL" id="QXIT01000083">
    <property type="protein sequence ID" value="RIE08155.1"/>
    <property type="molecule type" value="Genomic_DNA"/>
</dbReference>